<organism evidence="2">
    <name type="scientific">marine sediment metagenome</name>
    <dbReference type="NCBI Taxonomy" id="412755"/>
    <lineage>
        <taxon>unclassified sequences</taxon>
        <taxon>metagenomes</taxon>
        <taxon>ecological metagenomes</taxon>
    </lineage>
</organism>
<protein>
    <submittedName>
        <fullName evidence="2">Uncharacterized protein</fullName>
    </submittedName>
</protein>
<name>X0WWY3_9ZZZZ</name>
<dbReference type="EMBL" id="BARS01030044">
    <property type="protein sequence ID" value="GAG17271.1"/>
    <property type="molecule type" value="Genomic_DNA"/>
</dbReference>
<accession>X0WWY3</accession>
<feature type="non-terminal residue" evidence="2">
    <location>
        <position position="1"/>
    </location>
</feature>
<evidence type="ECO:0000256" key="1">
    <source>
        <dbReference type="SAM" id="MobiDB-lite"/>
    </source>
</evidence>
<evidence type="ECO:0000313" key="2">
    <source>
        <dbReference type="EMBL" id="GAG17271.1"/>
    </source>
</evidence>
<reference evidence="2" key="1">
    <citation type="journal article" date="2014" name="Front. Microbiol.">
        <title>High frequency of phylogenetically diverse reductive dehalogenase-homologous genes in deep subseafloor sedimentary metagenomes.</title>
        <authorList>
            <person name="Kawai M."/>
            <person name="Futagami T."/>
            <person name="Toyoda A."/>
            <person name="Takaki Y."/>
            <person name="Nishi S."/>
            <person name="Hori S."/>
            <person name="Arai W."/>
            <person name="Tsubouchi T."/>
            <person name="Morono Y."/>
            <person name="Uchiyama I."/>
            <person name="Ito T."/>
            <person name="Fujiyama A."/>
            <person name="Inagaki F."/>
            <person name="Takami H."/>
        </authorList>
    </citation>
    <scope>NUCLEOTIDE SEQUENCE</scope>
    <source>
        <strain evidence="2">Expedition CK06-06</strain>
    </source>
</reference>
<dbReference type="AlphaFoldDB" id="X0WWY3"/>
<proteinExistence type="predicted"/>
<gene>
    <name evidence="2" type="ORF">S01H1_46893</name>
</gene>
<comment type="caution">
    <text evidence="2">The sequence shown here is derived from an EMBL/GenBank/DDBJ whole genome shotgun (WGS) entry which is preliminary data.</text>
</comment>
<sequence>EMPAHLASTVDGEEGHMTLTDFATEEYGP</sequence>
<feature type="region of interest" description="Disordered" evidence="1">
    <location>
        <begin position="1"/>
        <end position="29"/>
    </location>
</feature>